<feature type="region of interest" description="Disordered" evidence="1">
    <location>
        <begin position="1"/>
        <end position="21"/>
    </location>
</feature>
<dbReference type="AlphaFoldDB" id="A0A0P9GWX4"/>
<gene>
    <name evidence="2" type="ORF">SE17_43945</name>
</gene>
<organism evidence="2 3">
    <name type="scientific">Kouleothrix aurantiaca</name>
    <dbReference type="NCBI Taxonomy" id="186479"/>
    <lineage>
        <taxon>Bacteria</taxon>
        <taxon>Bacillati</taxon>
        <taxon>Chloroflexota</taxon>
        <taxon>Chloroflexia</taxon>
        <taxon>Chloroflexales</taxon>
        <taxon>Roseiflexineae</taxon>
        <taxon>Roseiflexaceae</taxon>
        <taxon>Kouleothrix</taxon>
    </lineage>
</organism>
<proteinExistence type="predicted"/>
<dbReference type="Proteomes" id="UP000050509">
    <property type="component" value="Unassembled WGS sequence"/>
</dbReference>
<sequence length="166" mass="17243">RGSEPLRPPARLAGVRGPHAETGLEPFNSPFWRSLALPWAGLVTDAAGAIALVRAFRGGQLLSADMGAEATRDQTGGLSGGFVEPLFWEPCPWGLGPEVRGQKSPHWVAPAAGPDSFGHSGASGCLAWYAPASDTAFAILGARTADSGWLLRRARAICAAILGQDS</sequence>
<protein>
    <submittedName>
        <fullName evidence="2">Beta-lactamase</fullName>
    </submittedName>
</protein>
<name>A0A0P9GWX4_9CHLR</name>
<dbReference type="Gene3D" id="3.40.710.10">
    <property type="entry name" value="DD-peptidase/beta-lactamase superfamily"/>
    <property type="match status" value="1"/>
</dbReference>
<dbReference type="SUPFAM" id="SSF56601">
    <property type="entry name" value="beta-lactamase/transpeptidase-like"/>
    <property type="match status" value="1"/>
</dbReference>
<accession>A0A0P9GWX4</accession>
<comment type="caution">
    <text evidence="2">The sequence shown here is derived from an EMBL/GenBank/DDBJ whole genome shotgun (WGS) entry which is preliminary data.</text>
</comment>
<keyword evidence="3" id="KW-1185">Reference proteome</keyword>
<evidence type="ECO:0000256" key="1">
    <source>
        <dbReference type="SAM" id="MobiDB-lite"/>
    </source>
</evidence>
<evidence type="ECO:0000313" key="2">
    <source>
        <dbReference type="EMBL" id="KPV45864.1"/>
    </source>
</evidence>
<reference evidence="2 3" key="1">
    <citation type="submission" date="2015-09" db="EMBL/GenBank/DDBJ databases">
        <title>Draft genome sequence of Kouleothrix aurantiaca JCM 19913.</title>
        <authorList>
            <person name="Hemp J."/>
        </authorList>
    </citation>
    <scope>NUCLEOTIDE SEQUENCE [LARGE SCALE GENOMIC DNA]</scope>
    <source>
        <strain evidence="2 3">COM-B</strain>
    </source>
</reference>
<dbReference type="EMBL" id="LJCR01003691">
    <property type="protein sequence ID" value="KPV45864.1"/>
    <property type="molecule type" value="Genomic_DNA"/>
</dbReference>
<dbReference type="InterPro" id="IPR012338">
    <property type="entry name" value="Beta-lactam/transpept-like"/>
</dbReference>
<evidence type="ECO:0000313" key="3">
    <source>
        <dbReference type="Proteomes" id="UP000050509"/>
    </source>
</evidence>
<feature type="non-terminal residue" evidence="2">
    <location>
        <position position="1"/>
    </location>
</feature>